<feature type="region of interest" description="Disordered" evidence="1">
    <location>
        <begin position="105"/>
        <end position="147"/>
    </location>
</feature>
<dbReference type="EMBL" id="SUMG01000002">
    <property type="protein sequence ID" value="NBG87276.1"/>
    <property type="molecule type" value="Genomic_DNA"/>
</dbReference>
<evidence type="ECO:0000256" key="1">
    <source>
        <dbReference type="SAM" id="MobiDB-lite"/>
    </source>
</evidence>
<proteinExistence type="predicted"/>
<dbReference type="Proteomes" id="UP000449710">
    <property type="component" value="Unassembled WGS sequence"/>
</dbReference>
<sequence length="147" mass="17142">MNRDPYLPLTETTYYTLVSLLEPCHGYKILNRIKELSNGQVHVAPGTLYGALENLEKQGLIRLVEEVGSRKKVFRIADKGLAVLEKDRQRLIHMTRILENYQELPFSSENKSSEEKEEEREGKSSEVDEGMHKTEKIKKKREEDLFY</sequence>
<dbReference type="AlphaFoldDB" id="A0AA43XJ59"/>
<reference evidence="3 4" key="1">
    <citation type="submission" date="2019-04" db="EMBL/GenBank/DDBJ databases">
        <title>Isachenkonia alkalipeptolytica gen. nov. sp. nov. a new anaerobic, alkiliphilic organothrophic bacterium capable to reduce synthesized ferrihydrite isolated from a soda lake.</title>
        <authorList>
            <person name="Toshchakov S.V."/>
            <person name="Zavarzina D.G."/>
            <person name="Zhilina T.N."/>
            <person name="Kostrikina N.A."/>
            <person name="Kublanov I.V."/>
        </authorList>
    </citation>
    <scope>NUCLEOTIDE SEQUENCE [LARGE SCALE GENOMIC DNA]</scope>
    <source>
        <strain evidence="3 4">Z-1701</strain>
    </source>
</reference>
<dbReference type="InterPro" id="IPR036390">
    <property type="entry name" value="WH_DNA-bd_sf"/>
</dbReference>
<dbReference type="InterPro" id="IPR036388">
    <property type="entry name" value="WH-like_DNA-bd_sf"/>
</dbReference>
<dbReference type="PANTHER" id="PTHR43252">
    <property type="entry name" value="TRANSCRIPTIONAL REGULATOR YQJI"/>
    <property type="match status" value="1"/>
</dbReference>
<keyword evidence="4" id="KW-1185">Reference proteome</keyword>
<evidence type="ECO:0000313" key="3">
    <source>
        <dbReference type="EMBL" id="NBG87276.1"/>
    </source>
</evidence>
<name>A0AA43XJ59_9CLOT</name>
<feature type="domain" description="Transcription regulator PadR N-terminal" evidence="2">
    <location>
        <begin position="22"/>
        <end position="85"/>
    </location>
</feature>
<dbReference type="RefSeq" id="WP_160718589.1">
    <property type="nucleotide sequence ID" value="NZ_SUMG01000002.1"/>
</dbReference>
<dbReference type="SUPFAM" id="SSF46785">
    <property type="entry name" value="Winged helix' DNA-binding domain"/>
    <property type="match status" value="1"/>
</dbReference>
<dbReference type="InterPro" id="IPR005149">
    <property type="entry name" value="Tscrpt_reg_PadR_N"/>
</dbReference>
<organism evidence="3 4">
    <name type="scientific">Isachenkonia alkalipeptolytica</name>
    <dbReference type="NCBI Taxonomy" id="2565777"/>
    <lineage>
        <taxon>Bacteria</taxon>
        <taxon>Bacillati</taxon>
        <taxon>Bacillota</taxon>
        <taxon>Clostridia</taxon>
        <taxon>Eubacteriales</taxon>
        <taxon>Clostridiaceae</taxon>
        <taxon>Isachenkonia</taxon>
    </lineage>
</organism>
<dbReference type="PANTHER" id="PTHR43252:SF2">
    <property type="entry name" value="TRANSCRIPTION REGULATOR, PADR-LIKE FAMILY"/>
    <property type="match status" value="1"/>
</dbReference>
<comment type="caution">
    <text evidence="3">The sequence shown here is derived from an EMBL/GenBank/DDBJ whole genome shotgun (WGS) entry which is preliminary data.</text>
</comment>
<feature type="compositionally biased region" description="Basic and acidic residues" evidence="1">
    <location>
        <begin position="111"/>
        <end position="147"/>
    </location>
</feature>
<dbReference type="Pfam" id="PF03551">
    <property type="entry name" value="PadR"/>
    <property type="match status" value="1"/>
</dbReference>
<protein>
    <submittedName>
        <fullName evidence="3">PadR family transcriptional regulator</fullName>
    </submittedName>
</protein>
<evidence type="ECO:0000259" key="2">
    <source>
        <dbReference type="Pfam" id="PF03551"/>
    </source>
</evidence>
<gene>
    <name evidence="3" type="ORF">ISALK_02060</name>
</gene>
<dbReference type="Gene3D" id="1.10.10.10">
    <property type="entry name" value="Winged helix-like DNA-binding domain superfamily/Winged helix DNA-binding domain"/>
    <property type="match status" value="1"/>
</dbReference>
<evidence type="ECO:0000313" key="4">
    <source>
        <dbReference type="Proteomes" id="UP000449710"/>
    </source>
</evidence>
<accession>A0AA43XJ59</accession>